<dbReference type="OrthoDB" id="5119497at2"/>
<dbReference type="RefSeq" id="WP_141872103.1">
    <property type="nucleotide sequence ID" value="NZ_VFOX01000001.1"/>
</dbReference>
<gene>
    <name evidence="1" type="ORF">FB560_1877</name>
</gene>
<evidence type="ECO:0000313" key="1">
    <source>
        <dbReference type="EMBL" id="TQL86227.1"/>
    </source>
</evidence>
<dbReference type="Proteomes" id="UP000317209">
    <property type="component" value="Unassembled WGS sequence"/>
</dbReference>
<dbReference type="AlphaFoldDB" id="A0A543BN12"/>
<evidence type="ECO:0000313" key="2">
    <source>
        <dbReference type="Proteomes" id="UP000317209"/>
    </source>
</evidence>
<dbReference type="PROSITE" id="PS51257">
    <property type="entry name" value="PROKAR_LIPOPROTEIN"/>
    <property type="match status" value="1"/>
</dbReference>
<organism evidence="1 2">
    <name type="scientific">Microbacterium saperdae</name>
    <dbReference type="NCBI Taxonomy" id="69368"/>
    <lineage>
        <taxon>Bacteria</taxon>
        <taxon>Bacillati</taxon>
        <taxon>Actinomycetota</taxon>
        <taxon>Actinomycetes</taxon>
        <taxon>Micrococcales</taxon>
        <taxon>Microbacteriaceae</taxon>
        <taxon>Microbacterium</taxon>
    </lineage>
</organism>
<comment type="caution">
    <text evidence="1">The sequence shown here is derived from an EMBL/GenBank/DDBJ whole genome shotgun (WGS) entry which is preliminary data.</text>
</comment>
<reference evidence="1 2" key="1">
    <citation type="submission" date="2019-06" db="EMBL/GenBank/DDBJ databases">
        <title>Sequencing the genomes of 1000 actinobacteria strains.</title>
        <authorList>
            <person name="Klenk H.-P."/>
        </authorList>
    </citation>
    <scope>NUCLEOTIDE SEQUENCE [LARGE SCALE GENOMIC DNA]</scope>
    <source>
        <strain evidence="1 2">DSM 20169</strain>
    </source>
</reference>
<sequence>MNSNPDRALRPVALATIPLVLVLTGCGAFHPDDYPLDGPTLTATENPQEVTAEQFGHSWPLTVDHGQVGCDLNAAGDPVLTFTDPDGTVYALNALEENAGNADISDISTGSVGPLRTFAFAVCDAEAQ</sequence>
<keyword evidence="2" id="KW-1185">Reference proteome</keyword>
<proteinExistence type="predicted"/>
<dbReference type="EMBL" id="VFOX01000001">
    <property type="protein sequence ID" value="TQL86227.1"/>
    <property type="molecule type" value="Genomic_DNA"/>
</dbReference>
<name>A0A543BN12_9MICO</name>
<accession>A0A543BN12</accession>
<protein>
    <submittedName>
        <fullName evidence="1">Uncharacterized protein</fullName>
    </submittedName>
</protein>